<evidence type="ECO:0000256" key="3">
    <source>
        <dbReference type="ARBA" id="ARBA00010756"/>
    </source>
</evidence>
<dbReference type="SUPFAM" id="SSF53383">
    <property type="entry name" value="PLP-dependent transferases"/>
    <property type="match status" value="2"/>
</dbReference>
<dbReference type="RefSeq" id="WP_253967211.1">
    <property type="nucleotide sequence ID" value="NZ_JAMFTH010000001.1"/>
</dbReference>
<dbReference type="InterPro" id="IPR003437">
    <property type="entry name" value="GcvP"/>
</dbReference>
<evidence type="ECO:0000256" key="9">
    <source>
        <dbReference type="PIRSR" id="PIRSR603437-50"/>
    </source>
</evidence>
<dbReference type="GO" id="GO:0004375">
    <property type="term" value="F:glycine dehydrogenase (decarboxylating) activity"/>
    <property type="evidence" value="ECO:0007669"/>
    <property type="project" value="UniProtKB-EC"/>
</dbReference>
<accession>A0A9X2KSL5</accession>
<dbReference type="NCBIfam" id="NF003346">
    <property type="entry name" value="PRK04366.1"/>
    <property type="match status" value="1"/>
</dbReference>
<dbReference type="GO" id="GO:0005829">
    <property type="term" value="C:cytosol"/>
    <property type="evidence" value="ECO:0007669"/>
    <property type="project" value="TreeGrafter"/>
</dbReference>
<protein>
    <recommendedName>
        <fullName evidence="8">Glycine dehydrogenase (decarboxylating)</fullName>
        <ecNumber evidence="8">1.4.4.2</ecNumber>
    </recommendedName>
    <alternativeName>
        <fullName evidence="8">Glycine cleavage system P-protein</fullName>
    </alternativeName>
    <alternativeName>
        <fullName evidence="8">Glycine decarboxylase</fullName>
    </alternativeName>
    <alternativeName>
        <fullName evidence="8">Glycine dehydrogenase (aminomethyl-transferring)</fullName>
    </alternativeName>
</protein>
<dbReference type="AlphaFoldDB" id="A0A9X2KSL5"/>
<dbReference type="InterPro" id="IPR015421">
    <property type="entry name" value="PyrdxlP-dep_Trfase_major"/>
</dbReference>
<dbReference type="InterPro" id="IPR015424">
    <property type="entry name" value="PyrdxlP-dep_Trfase"/>
</dbReference>
<dbReference type="InterPro" id="IPR020581">
    <property type="entry name" value="GDC_P"/>
</dbReference>
<dbReference type="Pfam" id="PF21478">
    <property type="entry name" value="GcvP2_C"/>
    <property type="match status" value="1"/>
</dbReference>
<reference evidence="13" key="1">
    <citation type="submission" date="2022-05" db="EMBL/GenBank/DDBJ databases">
        <authorList>
            <person name="Sun H.-N."/>
        </authorList>
    </citation>
    <scope>NUCLEOTIDE SEQUENCE</scope>
    <source>
        <strain evidence="13">HB14</strain>
    </source>
</reference>
<dbReference type="Gene3D" id="3.90.1150.10">
    <property type="entry name" value="Aspartate Aminotransferase, domain 1"/>
    <property type="match status" value="2"/>
</dbReference>
<dbReference type="Gene3D" id="3.40.640.10">
    <property type="entry name" value="Type I PLP-dependent aspartate aminotransferase-like (Major domain)"/>
    <property type="match status" value="2"/>
</dbReference>
<comment type="catalytic activity">
    <reaction evidence="7 8">
        <text>N(6)-[(R)-lipoyl]-L-lysyl-[glycine-cleavage complex H protein] + glycine + H(+) = N(6)-[(R)-S(8)-aminomethyldihydrolipoyl]-L-lysyl-[glycine-cleavage complex H protein] + CO2</text>
        <dbReference type="Rhea" id="RHEA:24304"/>
        <dbReference type="Rhea" id="RHEA-COMP:10494"/>
        <dbReference type="Rhea" id="RHEA-COMP:10495"/>
        <dbReference type="ChEBI" id="CHEBI:15378"/>
        <dbReference type="ChEBI" id="CHEBI:16526"/>
        <dbReference type="ChEBI" id="CHEBI:57305"/>
        <dbReference type="ChEBI" id="CHEBI:83099"/>
        <dbReference type="ChEBI" id="CHEBI:83143"/>
        <dbReference type="EC" id="1.4.4.2"/>
    </reaction>
</comment>
<dbReference type="EMBL" id="JAMFTH010000001">
    <property type="protein sequence ID" value="MCP8898946.1"/>
    <property type="molecule type" value="Genomic_DNA"/>
</dbReference>
<dbReference type="GO" id="GO:0019464">
    <property type="term" value="P:glycine decarboxylation via glycine cleavage system"/>
    <property type="evidence" value="ECO:0007669"/>
    <property type="project" value="UniProtKB-UniRule"/>
</dbReference>
<feature type="domain" description="Glycine cleavage system P-protein N-terminal" evidence="11">
    <location>
        <begin position="485"/>
        <end position="741"/>
    </location>
</feature>
<dbReference type="GO" id="GO:0030170">
    <property type="term" value="F:pyridoxal phosphate binding"/>
    <property type="evidence" value="ECO:0007669"/>
    <property type="project" value="TreeGrafter"/>
</dbReference>
<sequence>MTQDFRRAPLADLAHHDAFIGRHIGPDASQVQTMLASLGLESIDGLIEHTVPAKIRQDETLALEAAKSEVEALDELKTLASKNKLFKNFIGMGYYDTHVPHVILRNVLENPGWYTAYTPYQPEIAQGRLEGLLNFQQMIIDLTGMDLANASMLDEGTAAAEAMAMLKRQNKKNRSEVFFVAADTHPQTIAVVKTRAEHFGFEVVVDEPEKLAETDCFGALLQYPGTTGQVRDLTEIISAAHEQKKLVTVASDLLALVLLKSPGEMGADVVIGTNQRFGVPMGFGGPHAAFFAFRDAYKRSAPGRIIGVSVDSRGKTALRMAMQTREQHIRREKANSNICTSQVLLAVMSVFYAIYHGPQGLARTAERVARLTNLLARGLNTHGFNLLHDDYFDTLCIKVGDAQRAIYQTALANQINLRLIGDECIGISLDETTTLNDVSQLLNVFCAGDHGLDLQALDAELSGATEAGLPETQRRSDAVLTHPVFNTHQSETEMLRYLKQLESKDIALNHSMIPLGSCTMKLNATAEMIPVTWPEFGKLHPFAPIEQAQGYAQMFAQLQQMLEACTGYDAVSLQPNAGSQGEYAGLVAIKKYFESKGEFERDICLIPASAHGTNPASAQMVGMKVVVVNCDSKGNVDLDDLNAKITEYTSRVACIMVTYPSTHGVFEEGITELCAAVHNVGGQVYIDGANMNALVGVAAPGKFGGDVSHLNLHKTFCIPHGGGGPGMGPIGVAEHLKPFLPAHPVQPVPNTDEANGTISAAPWGSASILPISWMYIKMMGREGMTQATKVAILNANYVAKKLGDHYPILYKGTEGFVAHECLLDLRPLKESSGVTEEDIAKRLMDFGFHAPTMSFPVPGTLMIEPTESESQEELDRFVEAMITIRKEIAQIESGEMDYNHSALHNAPHTQDDVLDGDWQRPYTREQASRPAPWLKAHKVWPSVNRIDNVYGDRNLVCSCPSIDEYRD</sequence>
<name>A0A9X2KSL5_9GAMM</name>
<dbReference type="NCBIfam" id="TIGR00461">
    <property type="entry name" value="gcvP"/>
    <property type="match status" value="1"/>
</dbReference>
<evidence type="ECO:0000256" key="6">
    <source>
        <dbReference type="ARBA" id="ARBA00023002"/>
    </source>
</evidence>
<feature type="domain" description="Glycine cleavage system P-protein N-terminal" evidence="11">
    <location>
        <begin position="22"/>
        <end position="445"/>
    </location>
</feature>
<comment type="similarity">
    <text evidence="3 8">Belongs to the GcvP family.</text>
</comment>
<dbReference type="InterPro" id="IPR049315">
    <property type="entry name" value="GDC-P_N"/>
</dbReference>
<dbReference type="GO" id="GO:0005960">
    <property type="term" value="C:glycine cleavage complex"/>
    <property type="evidence" value="ECO:0007669"/>
    <property type="project" value="TreeGrafter"/>
</dbReference>
<comment type="cofactor">
    <cofactor evidence="1 8 9">
        <name>pyridoxal 5'-phosphate</name>
        <dbReference type="ChEBI" id="CHEBI:597326"/>
    </cofactor>
</comment>
<proteinExistence type="inferred from homology"/>
<evidence type="ECO:0000256" key="7">
    <source>
        <dbReference type="ARBA" id="ARBA00049026"/>
    </source>
</evidence>
<evidence type="ECO:0000259" key="11">
    <source>
        <dbReference type="Pfam" id="PF02347"/>
    </source>
</evidence>
<comment type="caution">
    <text evidence="13">The sequence shown here is derived from an EMBL/GenBank/DDBJ whole genome shotgun (WGS) entry which is preliminary data.</text>
</comment>
<keyword evidence="6 8" id="KW-0560">Oxidoreductase</keyword>
<dbReference type="EC" id="1.4.4.2" evidence="8"/>
<dbReference type="GO" id="GO:0016594">
    <property type="term" value="F:glycine binding"/>
    <property type="evidence" value="ECO:0007669"/>
    <property type="project" value="TreeGrafter"/>
</dbReference>
<comment type="subunit">
    <text evidence="4 8">The glycine cleavage system is composed of four proteins: P, T, L and H.</text>
</comment>
<evidence type="ECO:0000256" key="10">
    <source>
        <dbReference type="SAM" id="Coils"/>
    </source>
</evidence>
<keyword evidence="5 8" id="KW-0663">Pyridoxal phosphate</keyword>
<feature type="modified residue" description="N6-(pyridoxal phosphate)lysine" evidence="8 9">
    <location>
        <position position="714"/>
    </location>
</feature>
<keyword evidence="14" id="KW-1185">Reference proteome</keyword>
<dbReference type="Proteomes" id="UP001139319">
    <property type="component" value="Unassembled WGS sequence"/>
</dbReference>
<evidence type="ECO:0000259" key="12">
    <source>
        <dbReference type="Pfam" id="PF21478"/>
    </source>
</evidence>
<dbReference type="InterPro" id="IPR015422">
    <property type="entry name" value="PyrdxlP-dep_Trfase_small"/>
</dbReference>
<dbReference type="HAMAP" id="MF_00711">
    <property type="entry name" value="GcvP"/>
    <property type="match status" value="1"/>
</dbReference>
<dbReference type="PANTHER" id="PTHR11773">
    <property type="entry name" value="GLYCINE DEHYDROGENASE, DECARBOXYLATING"/>
    <property type="match status" value="1"/>
</dbReference>
<feature type="domain" description="Glycine dehydrogenase C-terminal" evidence="12">
    <location>
        <begin position="787"/>
        <end position="908"/>
    </location>
</feature>
<organism evidence="13 14">
    <name type="scientific">Gilvimarinus xylanilyticus</name>
    <dbReference type="NCBI Taxonomy" id="2944139"/>
    <lineage>
        <taxon>Bacteria</taxon>
        <taxon>Pseudomonadati</taxon>
        <taxon>Pseudomonadota</taxon>
        <taxon>Gammaproteobacteria</taxon>
        <taxon>Cellvibrionales</taxon>
        <taxon>Cellvibrionaceae</taxon>
        <taxon>Gilvimarinus</taxon>
    </lineage>
</organism>
<evidence type="ECO:0000256" key="8">
    <source>
        <dbReference type="HAMAP-Rule" id="MF_00711"/>
    </source>
</evidence>
<evidence type="ECO:0000256" key="2">
    <source>
        <dbReference type="ARBA" id="ARBA00003788"/>
    </source>
</evidence>
<dbReference type="Pfam" id="PF02347">
    <property type="entry name" value="GDC-P"/>
    <property type="match status" value="2"/>
</dbReference>
<dbReference type="FunFam" id="3.90.1150.10:FF:000007">
    <property type="entry name" value="Glycine dehydrogenase (decarboxylating), mitochondrial"/>
    <property type="match status" value="1"/>
</dbReference>
<evidence type="ECO:0000313" key="14">
    <source>
        <dbReference type="Proteomes" id="UP001139319"/>
    </source>
</evidence>
<dbReference type="FunFam" id="3.40.640.10:FF:000005">
    <property type="entry name" value="Glycine dehydrogenase (decarboxylating), mitochondrial"/>
    <property type="match status" value="1"/>
</dbReference>
<dbReference type="PANTHER" id="PTHR11773:SF13">
    <property type="entry name" value="GLYCINE DEHYDROGENASE (DECARBOXYLATING)"/>
    <property type="match status" value="1"/>
</dbReference>
<evidence type="ECO:0000256" key="5">
    <source>
        <dbReference type="ARBA" id="ARBA00022898"/>
    </source>
</evidence>
<feature type="coiled-coil region" evidence="10">
    <location>
        <begin position="56"/>
        <end position="83"/>
    </location>
</feature>
<dbReference type="CDD" id="cd00613">
    <property type="entry name" value="GDC-P"/>
    <property type="match status" value="2"/>
</dbReference>
<dbReference type="FunFam" id="3.40.640.10:FF:000007">
    <property type="entry name" value="glycine dehydrogenase (Decarboxylating), mitochondrial"/>
    <property type="match status" value="1"/>
</dbReference>
<evidence type="ECO:0000256" key="4">
    <source>
        <dbReference type="ARBA" id="ARBA00011690"/>
    </source>
</evidence>
<evidence type="ECO:0000256" key="1">
    <source>
        <dbReference type="ARBA" id="ARBA00001933"/>
    </source>
</evidence>
<gene>
    <name evidence="8 13" type="primary">gcvP</name>
    <name evidence="13" type="ORF">M6D89_06510</name>
</gene>
<reference evidence="13" key="2">
    <citation type="submission" date="2023-01" db="EMBL/GenBank/DDBJ databases">
        <title>Gilvimarinus xylanilyticus HB14 isolated from Caulerpa lentillifera aquaculture base in Hainan, China.</title>
        <authorList>
            <person name="Zhang Y.-J."/>
        </authorList>
    </citation>
    <scope>NUCLEOTIDE SEQUENCE</scope>
    <source>
        <strain evidence="13">HB14</strain>
    </source>
</reference>
<dbReference type="InterPro" id="IPR049316">
    <property type="entry name" value="GDC-P_C"/>
</dbReference>
<comment type="function">
    <text evidence="2 8">The glycine cleavage system catalyzes the degradation of glycine. The P protein binds the alpha-amino group of glycine through its pyridoxal phosphate cofactor; CO(2) is released and the remaining methylamine moiety is then transferred to the lipoamide cofactor of the H protein.</text>
</comment>
<evidence type="ECO:0000313" key="13">
    <source>
        <dbReference type="EMBL" id="MCP8898946.1"/>
    </source>
</evidence>
<keyword evidence="10" id="KW-0175">Coiled coil</keyword>